<dbReference type="PANTHER" id="PTHR23151">
    <property type="entry name" value="DIHYDROLIPOAMIDE ACETYL/SUCCINYL-TRANSFERASE-RELATED"/>
    <property type="match status" value="1"/>
</dbReference>
<dbReference type="AlphaFoldDB" id="A0A091C760"/>
<feature type="compositionally biased region" description="Basic residues" evidence="1">
    <location>
        <begin position="92"/>
        <end position="101"/>
    </location>
</feature>
<dbReference type="PROSITE" id="PS50968">
    <property type="entry name" value="BIOTINYL_LIPOYL"/>
    <property type="match status" value="1"/>
</dbReference>
<reference evidence="3 4" key="1">
    <citation type="submission" date="2014-08" db="EMBL/GenBank/DDBJ databases">
        <title>Genome sequence of Tetragenococcus muriaticus.</title>
        <authorList>
            <person name="Chuea-nongthon C."/>
            <person name="Rodtong S."/>
            <person name="Yongsawatdigul J."/>
            <person name="Steele J.L."/>
            <person name="Liu X.-y."/>
            <person name="Speers J."/>
            <person name="Glasner J.D."/>
            <person name="Neeno-Eckwall E.C."/>
        </authorList>
    </citation>
    <scope>NUCLEOTIDE SEQUENCE [LARGE SCALE GENOMIC DNA]</scope>
    <source>
        <strain evidence="3 4">PMC-11-5</strain>
    </source>
</reference>
<dbReference type="PANTHER" id="PTHR23151:SF90">
    <property type="entry name" value="DIHYDROLIPOYLLYSINE-RESIDUE ACETYLTRANSFERASE COMPONENT OF PYRUVATE DEHYDROGENASE COMPLEX, MITOCHONDRIAL-RELATED"/>
    <property type="match status" value="1"/>
</dbReference>
<feature type="domain" description="Lipoyl-binding" evidence="2">
    <location>
        <begin position="2"/>
        <end position="77"/>
    </location>
</feature>
<dbReference type="EMBL" id="JPVU01000019">
    <property type="protein sequence ID" value="KFN93696.1"/>
    <property type="molecule type" value="Genomic_DNA"/>
</dbReference>
<sequence>MATEIIMPTLGLTMTEGTVDTWLKGEGDQVEKGEAVCTISSEKLSHDVEAPAEGTLIKILVPTGEVAPCKDAIGLIGEPGEEVSSKTEKKTQPKKLQKNHQTKNLNL</sequence>
<keyword evidence="3" id="KW-0012">Acyltransferase</keyword>
<dbReference type="CDD" id="cd06849">
    <property type="entry name" value="lipoyl_domain"/>
    <property type="match status" value="1"/>
</dbReference>
<name>A0A091C760_9ENTE</name>
<dbReference type="GO" id="GO:0045254">
    <property type="term" value="C:pyruvate dehydrogenase complex"/>
    <property type="evidence" value="ECO:0007669"/>
    <property type="project" value="InterPro"/>
</dbReference>
<protein>
    <submittedName>
        <fullName evidence="3">Dihydrolipoamide acetyltransferase component (E2) of acetoin dehydrogenase complex</fullName>
        <ecNumber evidence="3">2.3.1.-</ecNumber>
    </submittedName>
</protein>
<dbReference type="Pfam" id="PF00364">
    <property type="entry name" value="Biotin_lipoyl"/>
    <property type="match status" value="1"/>
</dbReference>
<dbReference type="InterPro" id="IPR045257">
    <property type="entry name" value="E2/Pdx1"/>
</dbReference>
<gene>
    <name evidence="3" type="ORF">TMUPMC115_0119</name>
</gene>
<keyword evidence="3" id="KW-0808">Transferase</keyword>
<feature type="region of interest" description="Disordered" evidence="1">
    <location>
        <begin position="78"/>
        <end position="107"/>
    </location>
</feature>
<dbReference type="EC" id="2.3.1.-" evidence="3"/>
<dbReference type="InterPro" id="IPR000089">
    <property type="entry name" value="Biotin_lipoyl"/>
</dbReference>
<evidence type="ECO:0000256" key="1">
    <source>
        <dbReference type="SAM" id="MobiDB-lite"/>
    </source>
</evidence>
<evidence type="ECO:0000313" key="4">
    <source>
        <dbReference type="Proteomes" id="UP000029380"/>
    </source>
</evidence>
<dbReference type="Gene3D" id="2.40.50.100">
    <property type="match status" value="1"/>
</dbReference>
<evidence type="ECO:0000259" key="2">
    <source>
        <dbReference type="PROSITE" id="PS50968"/>
    </source>
</evidence>
<dbReference type="Proteomes" id="UP000029380">
    <property type="component" value="Unassembled WGS sequence"/>
</dbReference>
<organism evidence="3 4">
    <name type="scientific">Tetragenococcus muriaticus PMC-11-5</name>
    <dbReference type="NCBI Taxonomy" id="1302649"/>
    <lineage>
        <taxon>Bacteria</taxon>
        <taxon>Bacillati</taxon>
        <taxon>Bacillota</taxon>
        <taxon>Bacilli</taxon>
        <taxon>Lactobacillales</taxon>
        <taxon>Enterococcaceae</taxon>
        <taxon>Tetragenococcus</taxon>
    </lineage>
</organism>
<dbReference type="GO" id="GO:0016746">
    <property type="term" value="F:acyltransferase activity"/>
    <property type="evidence" value="ECO:0007669"/>
    <property type="project" value="UniProtKB-KW"/>
</dbReference>
<proteinExistence type="predicted"/>
<dbReference type="SUPFAM" id="SSF51230">
    <property type="entry name" value="Single hybrid motif"/>
    <property type="match status" value="1"/>
</dbReference>
<accession>A0A091C760</accession>
<evidence type="ECO:0000313" key="3">
    <source>
        <dbReference type="EMBL" id="KFN93696.1"/>
    </source>
</evidence>
<dbReference type="PATRIC" id="fig|1302649.3.peg.120"/>
<dbReference type="GO" id="GO:0006086">
    <property type="term" value="P:pyruvate decarboxylation to acetyl-CoA"/>
    <property type="evidence" value="ECO:0007669"/>
    <property type="project" value="InterPro"/>
</dbReference>
<dbReference type="InterPro" id="IPR011053">
    <property type="entry name" value="Single_hybrid_motif"/>
</dbReference>
<comment type="caution">
    <text evidence="3">The sequence shown here is derived from an EMBL/GenBank/DDBJ whole genome shotgun (WGS) entry which is preliminary data.</text>
</comment>